<reference evidence="2 3" key="1">
    <citation type="submission" date="2024-04" db="EMBL/GenBank/DDBJ databases">
        <authorList>
            <person name="Rising A."/>
            <person name="Reimegard J."/>
            <person name="Sonavane S."/>
            <person name="Akerstrom W."/>
            <person name="Nylinder S."/>
            <person name="Hedman E."/>
            <person name="Kallberg Y."/>
        </authorList>
    </citation>
    <scope>NUCLEOTIDE SEQUENCE [LARGE SCALE GENOMIC DNA]</scope>
</reference>
<dbReference type="InterPro" id="IPR002083">
    <property type="entry name" value="MATH/TRAF_dom"/>
</dbReference>
<dbReference type="CDD" id="cd00121">
    <property type="entry name" value="MATH"/>
    <property type="match status" value="1"/>
</dbReference>
<accession>A0AAV2BFK2</accession>
<gene>
    <name evidence="2" type="ORF">LARSCL_LOCUS18811</name>
</gene>
<sequence>MALAKSQEYCYSFFWKLENINYSLEKKGEKIESPTFIVDTLDQTKWKLIFYPKGYQDEDWISCFLHREADSKGAPNIKIKFELVLIRDDDSYSDNDYSRITEMTFSKNSTFGCYKFAKQEEVFLSERSIFIQQGTLTIRCRIWNSVLKMMMNVRCFARTRISVRKTSSYISLNNFSTLESNKESIYQVRSLDSYQPLIDVYLTLTGGLGSFSGGTIRFGITLRDITVKYCALRMNLVDSFGNLVKCNEEEFWFDRYGRSLDSGFYSSRSVYSDDQSSQFRKEFTFLFTKKQLISMKDLYLPNDNLMIQWELALSKGILSSEIEEVEIPIFSKANISTSSKRTLSNNYNTMISSSKDLISF</sequence>
<name>A0AAV2BFK2_9ARAC</name>
<protein>
    <recommendedName>
        <fullName evidence="1">MATH domain-containing protein</fullName>
    </recommendedName>
</protein>
<proteinExistence type="predicted"/>
<feature type="domain" description="MATH" evidence="1">
    <location>
        <begin position="10"/>
        <end position="142"/>
    </location>
</feature>
<evidence type="ECO:0000313" key="3">
    <source>
        <dbReference type="Proteomes" id="UP001497382"/>
    </source>
</evidence>
<dbReference type="PROSITE" id="PS50144">
    <property type="entry name" value="MATH"/>
    <property type="match status" value="1"/>
</dbReference>
<dbReference type="Proteomes" id="UP001497382">
    <property type="component" value="Unassembled WGS sequence"/>
</dbReference>
<dbReference type="EMBL" id="CAXIEN010000350">
    <property type="protein sequence ID" value="CAL1294606.1"/>
    <property type="molecule type" value="Genomic_DNA"/>
</dbReference>
<dbReference type="Pfam" id="PF22486">
    <property type="entry name" value="MATH_2"/>
    <property type="match status" value="1"/>
</dbReference>
<dbReference type="AlphaFoldDB" id="A0AAV2BFK2"/>
<evidence type="ECO:0000313" key="2">
    <source>
        <dbReference type="EMBL" id="CAL1294606.1"/>
    </source>
</evidence>
<dbReference type="Gene3D" id="2.60.210.10">
    <property type="entry name" value="Apoptosis, Tumor Necrosis Factor Receptor Associated Protein 2, Chain A"/>
    <property type="match status" value="1"/>
</dbReference>
<dbReference type="SUPFAM" id="SSF49599">
    <property type="entry name" value="TRAF domain-like"/>
    <property type="match status" value="1"/>
</dbReference>
<comment type="caution">
    <text evidence="2">The sequence shown here is derived from an EMBL/GenBank/DDBJ whole genome shotgun (WGS) entry which is preliminary data.</text>
</comment>
<evidence type="ECO:0000259" key="1">
    <source>
        <dbReference type="PROSITE" id="PS50144"/>
    </source>
</evidence>
<keyword evidence="3" id="KW-1185">Reference proteome</keyword>
<organism evidence="2 3">
    <name type="scientific">Larinioides sclopetarius</name>
    <dbReference type="NCBI Taxonomy" id="280406"/>
    <lineage>
        <taxon>Eukaryota</taxon>
        <taxon>Metazoa</taxon>
        <taxon>Ecdysozoa</taxon>
        <taxon>Arthropoda</taxon>
        <taxon>Chelicerata</taxon>
        <taxon>Arachnida</taxon>
        <taxon>Araneae</taxon>
        <taxon>Araneomorphae</taxon>
        <taxon>Entelegynae</taxon>
        <taxon>Araneoidea</taxon>
        <taxon>Araneidae</taxon>
        <taxon>Larinioides</taxon>
    </lineage>
</organism>
<dbReference type="InterPro" id="IPR008974">
    <property type="entry name" value="TRAF-like"/>
</dbReference>